<accession>A0A6A2XL80</accession>
<dbReference type="SUPFAM" id="SSF50630">
    <property type="entry name" value="Acid proteases"/>
    <property type="match status" value="1"/>
</dbReference>
<keyword evidence="4" id="KW-0378">Hydrolase</keyword>
<dbReference type="EMBL" id="VEPZ02001738">
    <property type="protein sequence ID" value="KAE8659149.1"/>
    <property type="molecule type" value="Genomic_DNA"/>
</dbReference>
<organism evidence="4 5">
    <name type="scientific">Hibiscus syriacus</name>
    <name type="common">Rose of Sharon</name>
    <dbReference type="NCBI Taxonomy" id="106335"/>
    <lineage>
        <taxon>Eukaryota</taxon>
        <taxon>Viridiplantae</taxon>
        <taxon>Streptophyta</taxon>
        <taxon>Embryophyta</taxon>
        <taxon>Tracheophyta</taxon>
        <taxon>Spermatophyta</taxon>
        <taxon>Magnoliopsida</taxon>
        <taxon>eudicotyledons</taxon>
        <taxon>Gunneridae</taxon>
        <taxon>Pentapetalae</taxon>
        <taxon>rosids</taxon>
        <taxon>malvids</taxon>
        <taxon>Malvales</taxon>
        <taxon>Malvaceae</taxon>
        <taxon>Malvoideae</taxon>
        <taxon>Hibiscus</taxon>
    </lineage>
</organism>
<evidence type="ECO:0000256" key="2">
    <source>
        <dbReference type="PIRSR" id="PIRSR601461-1"/>
    </source>
</evidence>
<proteinExistence type="inferred from homology"/>
<dbReference type="AlphaFoldDB" id="A0A6A2XL80"/>
<dbReference type="InterPro" id="IPR021109">
    <property type="entry name" value="Peptidase_aspartic_dom_sf"/>
</dbReference>
<comment type="caution">
    <text evidence="4">The sequence shown here is derived from an EMBL/GenBank/DDBJ whole genome shotgun (WGS) entry which is preliminary data.</text>
</comment>
<keyword evidence="5" id="KW-1185">Reference proteome</keyword>
<dbReference type="PANTHER" id="PTHR13683">
    <property type="entry name" value="ASPARTYL PROTEASES"/>
    <property type="match status" value="1"/>
</dbReference>
<evidence type="ECO:0000313" key="4">
    <source>
        <dbReference type="EMBL" id="KAE8659149.1"/>
    </source>
</evidence>
<dbReference type="Pfam" id="PF14543">
    <property type="entry name" value="TAXi_N"/>
    <property type="match status" value="1"/>
</dbReference>
<keyword evidence="4" id="KW-0645">Protease</keyword>
<dbReference type="PROSITE" id="PS51767">
    <property type="entry name" value="PEPTIDASE_A1"/>
    <property type="match status" value="1"/>
</dbReference>
<dbReference type="Proteomes" id="UP000436088">
    <property type="component" value="Unassembled WGS sequence"/>
</dbReference>
<sequence>MDTGSTVTYVPSSSCSHCGDHQARFRRLKLVQYYSSAYPDSRFQPDMSRTYQPVKCSPSCNCDDEKKQCTYDRRYAEMSSSSGVLGEDLVSFGNQSELAPQRAVYYRKCHYLPFLSQRADSIMGLGLERLSVVDQLVDKGVIGDSFSLCYRGMDVDGVAMVLGEITAPDMVFSHSDPFRSPYYNIELKESHVAGKHLKLPAGIFNGKHGIVLDSGTTYAYFRQDAFAAFRNAILSAVQILERIHCPNPNYHDFYFSGAGSDVSQLSKVFPEVEMVFNSGKKFCCLQKTTCSGLLSDMRLLCLSYWHALYHAKVSGAYCLGISPNSESTTLIGEDKVLVVPCVPIVGMSKKGVEIAWSVWMLIPKQCVMGIVEHVFLCHWVLV</sequence>
<evidence type="ECO:0000313" key="5">
    <source>
        <dbReference type="Proteomes" id="UP000436088"/>
    </source>
</evidence>
<dbReference type="InterPro" id="IPR033121">
    <property type="entry name" value="PEPTIDASE_A1"/>
</dbReference>
<protein>
    <submittedName>
        <fullName evidence="4">Eukaryotic aspartyl protease family protein isoform 3</fullName>
    </submittedName>
</protein>
<dbReference type="GO" id="GO:0004190">
    <property type="term" value="F:aspartic-type endopeptidase activity"/>
    <property type="evidence" value="ECO:0007669"/>
    <property type="project" value="InterPro"/>
</dbReference>
<feature type="active site" evidence="2">
    <location>
        <position position="213"/>
    </location>
</feature>
<evidence type="ECO:0000259" key="3">
    <source>
        <dbReference type="PROSITE" id="PS51767"/>
    </source>
</evidence>
<feature type="active site" evidence="2">
    <location>
        <position position="2"/>
    </location>
</feature>
<dbReference type="Pfam" id="PF14541">
    <property type="entry name" value="TAXi_C"/>
    <property type="match status" value="1"/>
</dbReference>
<feature type="domain" description="Peptidase A1" evidence="3">
    <location>
        <begin position="1"/>
        <end position="316"/>
    </location>
</feature>
<dbReference type="InterPro" id="IPR032799">
    <property type="entry name" value="TAXi_C"/>
</dbReference>
<evidence type="ECO:0000256" key="1">
    <source>
        <dbReference type="ARBA" id="ARBA00007447"/>
    </source>
</evidence>
<reference evidence="4" key="1">
    <citation type="submission" date="2019-09" db="EMBL/GenBank/DDBJ databases">
        <title>Draft genome information of white flower Hibiscus syriacus.</title>
        <authorList>
            <person name="Kim Y.-M."/>
        </authorList>
    </citation>
    <scope>NUCLEOTIDE SEQUENCE [LARGE SCALE GENOMIC DNA]</scope>
    <source>
        <strain evidence="4">YM2019G1</strain>
    </source>
</reference>
<name>A0A6A2XL80_HIBSY</name>
<dbReference type="GO" id="GO:0006508">
    <property type="term" value="P:proteolysis"/>
    <property type="evidence" value="ECO:0007669"/>
    <property type="project" value="UniProtKB-KW"/>
</dbReference>
<gene>
    <name evidence="4" type="ORF">F3Y22_tig00116964pilonHSYRG00196</name>
</gene>
<comment type="similarity">
    <text evidence="1">Belongs to the peptidase A1 family.</text>
</comment>
<dbReference type="PANTHER" id="PTHR13683:SF895">
    <property type="entry name" value="EUKARYOTIC ASPARTYL PROTEASE FAMILY PROTEIN"/>
    <property type="match status" value="1"/>
</dbReference>
<dbReference type="InterPro" id="IPR001461">
    <property type="entry name" value="Aspartic_peptidase_A1"/>
</dbReference>
<dbReference type="Gene3D" id="2.40.70.10">
    <property type="entry name" value="Acid Proteases"/>
    <property type="match status" value="2"/>
</dbReference>
<dbReference type="InterPro" id="IPR032861">
    <property type="entry name" value="TAXi_N"/>
</dbReference>